<organism evidence="2 3">
    <name type="scientific">Actinomadura parmotrematis</name>
    <dbReference type="NCBI Taxonomy" id="2864039"/>
    <lineage>
        <taxon>Bacteria</taxon>
        <taxon>Bacillati</taxon>
        <taxon>Actinomycetota</taxon>
        <taxon>Actinomycetes</taxon>
        <taxon>Streptosporangiales</taxon>
        <taxon>Thermomonosporaceae</taxon>
        <taxon>Actinomadura</taxon>
    </lineage>
</organism>
<protein>
    <submittedName>
        <fullName evidence="2">Pilus assembly protein</fullName>
    </submittedName>
</protein>
<dbReference type="EMBL" id="JAIBOA010000012">
    <property type="protein sequence ID" value="MBW8484703.1"/>
    <property type="molecule type" value="Genomic_DNA"/>
</dbReference>
<evidence type="ECO:0000313" key="2">
    <source>
        <dbReference type="EMBL" id="MBW8484703.1"/>
    </source>
</evidence>
<sequence length="133" mass="13550">MSLEMVIATPLFVMFLLFLAGLGRLVDARSQVEGAARDAVRSASVARSAGGAADLARESADDSLAGRSWCAGGPQVAVDLGDWGPGGRVAVTISCDVDLGDMALIGLPGTKRLTGRAVAPVDEYTYRGGGDAP</sequence>
<comment type="caution">
    <text evidence="2">The sequence shown here is derived from an EMBL/GenBank/DDBJ whole genome shotgun (WGS) entry which is preliminary data.</text>
</comment>
<evidence type="ECO:0000313" key="3">
    <source>
        <dbReference type="Proteomes" id="UP000774570"/>
    </source>
</evidence>
<gene>
    <name evidence="2" type="ORF">K1Y72_20125</name>
</gene>
<evidence type="ECO:0000259" key="1">
    <source>
        <dbReference type="Pfam" id="PF07811"/>
    </source>
</evidence>
<reference evidence="2 3" key="1">
    <citation type="submission" date="2021-07" db="EMBL/GenBank/DDBJ databases">
        <title>Actinomadura sp. PM05-2 isolated from lichen.</title>
        <authorList>
            <person name="Somphong A."/>
            <person name="Phongsopitanun W."/>
            <person name="Tanasupawat S."/>
            <person name="Peongsungnone V."/>
        </authorList>
    </citation>
    <scope>NUCLEOTIDE SEQUENCE [LARGE SCALE GENOMIC DNA]</scope>
    <source>
        <strain evidence="2 3">PM05-2</strain>
    </source>
</reference>
<keyword evidence="3" id="KW-1185">Reference proteome</keyword>
<dbReference type="Proteomes" id="UP000774570">
    <property type="component" value="Unassembled WGS sequence"/>
</dbReference>
<accession>A0ABS7FZ41</accession>
<dbReference type="Pfam" id="PF07811">
    <property type="entry name" value="TadE"/>
    <property type="match status" value="1"/>
</dbReference>
<name>A0ABS7FZ41_9ACTN</name>
<proteinExistence type="predicted"/>
<dbReference type="InterPro" id="IPR012495">
    <property type="entry name" value="TadE-like_dom"/>
</dbReference>
<feature type="domain" description="TadE-like" evidence="1">
    <location>
        <begin position="2"/>
        <end position="41"/>
    </location>
</feature>